<evidence type="ECO:0000256" key="1">
    <source>
        <dbReference type="SAM" id="MobiDB-lite"/>
    </source>
</evidence>
<gene>
    <name evidence="2" type="ORF">DET50_10840</name>
</gene>
<feature type="region of interest" description="Disordered" evidence="1">
    <location>
        <begin position="45"/>
        <end position="80"/>
    </location>
</feature>
<evidence type="ECO:0000313" key="3">
    <source>
        <dbReference type="Proteomes" id="UP000252995"/>
    </source>
</evidence>
<dbReference type="Proteomes" id="UP000252995">
    <property type="component" value="Unassembled WGS sequence"/>
</dbReference>
<dbReference type="EMBL" id="QNRO01000008">
    <property type="protein sequence ID" value="RBP30000.1"/>
    <property type="molecule type" value="Genomic_DNA"/>
</dbReference>
<comment type="caution">
    <text evidence="2">The sequence shown here is derived from an EMBL/GenBank/DDBJ whole genome shotgun (WGS) entry which is preliminary data.</text>
</comment>
<sequence length="80" mass="9049">MSLKDRLQGSLEKLADDVVPRAMQGLEDVRRRLDELNCSLASRSIPDDRRSRVSELSLRQKAEQAGQRLVEKGTKNRSGK</sequence>
<reference evidence="2 3" key="1">
    <citation type="submission" date="2018-06" db="EMBL/GenBank/DDBJ databases">
        <title>Freshwater and sediment microbial communities from various areas in North America, analyzing microbe dynamics in response to fracking.</title>
        <authorList>
            <person name="Lamendella R."/>
        </authorList>
    </citation>
    <scope>NUCLEOTIDE SEQUENCE [LARGE SCALE GENOMIC DNA]</scope>
    <source>
        <strain evidence="2 3">114J</strain>
    </source>
</reference>
<dbReference type="RefSeq" id="WP_113862541.1">
    <property type="nucleotide sequence ID" value="NZ_QNRO01000008.1"/>
</dbReference>
<evidence type="ECO:0000313" key="2">
    <source>
        <dbReference type="EMBL" id="RBP30000.1"/>
    </source>
</evidence>
<feature type="compositionally biased region" description="Basic and acidic residues" evidence="1">
    <location>
        <begin position="45"/>
        <end position="62"/>
    </location>
</feature>
<protein>
    <submittedName>
        <fullName evidence="2">Uncharacterized protein</fullName>
    </submittedName>
</protein>
<name>A0A366GQX4_9GAMM</name>
<accession>A0A366GQX4</accession>
<organism evidence="2 3">
    <name type="scientific">Marinobacter pelagius</name>
    <dbReference type="NCBI Taxonomy" id="379482"/>
    <lineage>
        <taxon>Bacteria</taxon>
        <taxon>Pseudomonadati</taxon>
        <taxon>Pseudomonadota</taxon>
        <taxon>Gammaproteobacteria</taxon>
        <taxon>Pseudomonadales</taxon>
        <taxon>Marinobacteraceae</taxon>
        <taxon>Marinobacter</taxon>
    </lineage>
</organism>
<dbReference type="AlphaFoldDB" id="A0A366GQX4"/>
<proteinExistence type="predicted"/>
<dbReference type="OrthoDB" id="6197478at2"/>